<dbReference type="KEGG" id="mgau:MGALJ_09880"/>
<dbReference type="Pfam" id="PF01939">
    <property type="entry name" value="NucS_C"/>
    <property type="match status" value="1"/>
</dbReference>
<proteinExistence type="predicted"/>
<evidence type="ECO:0000313" key="3">
    <source>
        <dbReference type="Proteomes" id="UP000465785"/>
    </source>
</evidence>
<dbReference type="InterPro" id="IPR048301">
    <property type="entry name" value="NucS_C"/>
</dbReference>
<dbReference type="AlphaFoldDB" id="A0A9W4BF87"/>
<dbReference type="Gene3D" id="3.40.1350.10">
    <property type="match status" value="1"/>
</dbReference>
<feature type="domain" description="Endonuclease NucS C-terminal" evidence="1">
    <location>
        <begin position="25"/>
        <end position="104"/>
    </location>
</feature>
<dbReference type="EMBL" id="AP022601">
    <property type="protein sequence ID" value="BBY91319.1"/>
    <property type="molecule type" value="Genomic_DNA"/>
</dbReference>
<gene>
    <name evidence="2" type="ORF">MGALJ_09880</name>
</gene>
<evidence type="ECO:0000259" key="1">
    <source>
        <dbReference type="Pfam" id="PF01939"/>
    </source>
</evidence>
<dbReference type="GO" id="GO:0003676">
    <property type="term" value="F:nucleic acid binding"/>
    <property type="evidence" value="ECO:0007669"/>
    <property type="project" value="InterPro"/>
</dbReference>
<dbReference type="InterPro" id="IPR011856">
    <property type="entry name" value="tRNA_endonuc-like_dom_sf"/>
</dbReference>
<dbReference type="GO" id="GO:0004519">
    <property type="term" value="F:endonuclease activity"/>
    <property type="evidence" value="ECO:0007669"/>
    <property type="project" value="InterPro"/>
</dbReference>
<organism evidence="2 3">
    <name type="scientific">Mycobacterium gallinarum</name>
    <dbReference type="NCBI Taxonomy" id="39689"/>
    <lineage>
        <taxon>Bacteria</taxon>
        <taxon>Bacillati</taxon>
        <taxon>Actinomycetota</taxon>
        <taxon>Actinomycetes</taxon>
        <taxon>Mycobacteriales</taxon>
        <taxon>Mycobacteriaceae</taxon>
        <taxon>Mycobacterium</taxon>
    </lineage>
</organism>
<evidence type="ECO:0000313" key="2">
    <source>
        <dbReference type="EMBL" id="BBY91319.1"/>
    </source>
</evidence>
<dbReference type="RefSeq" id="WP_163726845.1">
    <property type="nucleotide sequence ID" value="NZ_AP022601.1"/>
</dbReference>
<reference evidence="2 3" key="1">
    <citation type="journal article" date="2019" name="Emerg. Microbes Infect.">
        <title>Comprehensive subspecies identification of 175 nontuberculous mycobacteria species based on 7547 genomic profiles.</title>
        <authorList>
            <person name="Matsumoto Y."/>
            <person name="Kinjo T."/>
            <person name="Motooka D."/>
            <person name="Nabeya D."/>
            <person name="Jung N."/>
            <person name="Uechi K."/>
            <person name="Horii T."/>
            <person name="Iida T."/>
            <person name="Fujita J."/>
            <person name="Nakamura S."/>
        </authorList>
    </citation>
    <scope>NUCLEOTIDE SEQUENCE [LARGE SCALE GENOMIC DNA]</scope>
    <source>
        <strain evidence="2 3">JCM 6399</strain>
    </source>
</reference>
<dbReference type="Proteomes" id="UP000465785">
    <property type="component" value="Chromosome"/>
</dbReference>
<keyword evidence="3" id="KW-1185">Reference proteome</keyword>
<accession>A0A9W4BF87</accession>
<protein>
    <recommendedName>
        <fullName evidence="1">Endonuclease NucS C-terminal domain-containing protein</fullName>
    </recommendedName>
</protein>
<name>A0A9W4BF87_9MYCO</name>
<sequence length="363" mass="40430">MPTEIALWRVDDDPVRVHATSIELESKLEDIIESDPAMLGESLLIIGRQVKTDSGKIIDLLGIDGDGAVHVLELKRDRTPRDVVAQVLDYGSWVEQLTNDQVRDTYEHHSPGKDGLNFDQAFEARFGANPPETLNDSHILTVIASDMDASTERIVTYLAQYGVPINVLFFTYYEDSGHKYIARTWMIDDAQTKVRKPGSGSAKKETWNGIDWYVNYGEYAGGRQWADAQQYGFVAAGGAPWYSRTIRQLPLDARIFVYIPKVGYVGVGTVTGPAVSFKDAQLDVDGVLTPMKGLSLQGNYVHDQEFKGELYEEWIVPVSWSNAVDQSKAFSVPGLFANQNSACKLRNQFTINEVSQYFGLASD</sequence>